<dbReference type="SUPFAM" id="SSF53901">
    <property type="entry name" value="Thiolase-like"/>
    <property type="match status" value="1"/>
</dbReference>
<protein>
    <submittedName>
        <fullName evidence="2">Acyl transferase</fullName>
    </submittedName>
</protein>
<reference evidence="2 3" key="1">
    <citation type="submission" date="2013-02" db="EMBL/GenBank/DDBJ databases">
        <title>Draft genome sequence of Amycolatopsis vancoresmycina strain DSM 44592T.</title>
        <authorList>
            <person name="Kumar S."/>
            <person name="Kaur N."/>
            <person name="Kaur C."/>
            <person name="Raghava G.P.S."/>
            <person name="Mayilraj S."/>
        </authorList>
    </citation>
    <scope>NUCLEOTIDE SEQUENCE [LARGE SCALE GENOMIC DNA]</scope>
    <source>
        <strain evidence="2 3">DSM 44592</strain>
    </source>
</reference>
<keyword evidence="3" id="KW-1185">Reference proteome</keyword>
<feature type="non-terminal residue" evidence="2">
    <location>
        <position position="42"/>
    </location>
</feature>
<keyword evidence="2" id="KW-0808">Transferase</keyword>
<dbReference type="Pfam" id="PF00109">
    <property type="entry name" value="ketoacyl-synt"/>
    <property type="match status" value="1"/>
</dbReference>
<organism evidence="2 3">
    <name type="scientific">Amycolatopsis vancoresmycina DSM 44592</name>
    <dbReference type="NCBI Taxonomy" id="1292037"/>
    <lineage>
        <taxon>Bacteria</taxon>
        <taxon>Bacillati</taxon>
        <taxon>Actinomycetota</taxon>
        <taxon>Actinomycetes</taxon>
        <taxon>Pseudonocardiales</taxon>
        <taxon>Pseudonocardiaceae</taxon>
        <taxon>Amycolatopsis</taxon>
    </lineage>
</organism>
<comment type="caution">
    <text evidence="2">The sequence shown here is derived from an EMBL/GenBank/DDBJ whole genome shotgun (WGS) entry which is preliminary data.</text>
</comment>
<dbReference type="Gene3D" id="3.40.47.10">
    <property type="match status" value="1"/>
</dbReference>
<dbReference type="InterPro" id="IPR016039">
    <property type="entry name" value="Thiolase-like"/>
</dbReference>
<evidence type="ECO:0000313" key="3">
    <source>
        <dbReference type="Proteomes" id="UP000014139"/>
    </source>
</evidence>
<feature type="domain" description="Beta-ketoacyl synthase-like N-terminal" evidence="1">
    <location>
        <begin position="9"/>
        <end position="41"/>
    </location>
</feature>
<proteinExistence type="predicted"/>
<accession>R1HXZ0</accession>
<dbReference type="InterPro" id="IPR014030">
    <property type="entry name" value="Ketoacyl_synth_N"/>
</dbReference>
<dbReference type="EMBL" id="AOUO01000143">
    <property type="protein sequence ID" value="EOD68400.1"/>
    <property type="molecule type" value="Genomic_DNA"/>
</dbReference>
<dbReference type="RefSeq" id="WP_003073337.1">
    <property type="nucleotide sequence ID" value="NZ_AOUO01000143.1"/>
</dbReference>
<dbReference type="Proteomes" id="UP000014139">
    <property type="component" value="Unassembled WGS sequence"/>
</dbReference>
<dbReference type="AlphaFoldDB" id="R1HXZ0"/>
<sequence length="42" mass="4268">MSSLPAPGEPIAVVGMSCRLPGAPSPARLRRLLAEGREAVGP</sequence>
<gene>
    <name evidence="2" type="ORF">H480_11487</name>
</gene>
<evidence type="ECO:0000313" key="2">
    <source>
        <dbReference type="EMBL" id="EOD68400.1"/>
    </source>
</evidence>
<evidence type="ECO:0000259" key="1">
    <source>
        <dbReference type="Pfam" id="PF00109"/>
    </source>
</evidence>
<dbReference type="GO" id="GO:0016746">
    <property type="term" value="F:acyltransferase activity"/>
    <property type="evidence" value="ECO:0007669"/>
    <property type="project" value="InterPro"/>
</dbReference>
<name>R1HXZ0_9PSEU</name>